<dbReference type="InterPro" id="IPR018060">
    <property type="entry name" value="HTH_AraC"/>
</dbReference>
<dbReference type="InterPro" id="IPR018062">
    <property type="entry name" value="HTH_AraC-typ_CS"/>
</dbReference>
<dbReference type="Gene3D" id="3.40.50.2300">
    <property type="match status" value="1"/>
</dbReference>
<dbReference type="Proteomes" id="UP001597318">
    <property type="component" value="Unassembled WGS sequence"/>
</dbReference>
<dbReference type="PROSITE" id="PS50110">
    <property type="entry name" value="RESPONSE_REGULATORY"/>
    <property type="match status" value="1"/>
</dbReference>
<dbReference type="RefSeq" id="WP_379052788.1">
    <property type="nucleotide sequence ID" value="NZ_JBHUIK010000004.1"/>
</dbReference>
<dbReference type="PANTHER" id="PTHR43280:SF28">
    <property type="entry name" value="HTH-TYPE TRANSCRIPTIONAL ACTIVATOR RHAS"/>
    <property type="match status" value="1"/>
</dbReference>
<dbReference type="InterPro" id="IPR009057">
    <property type="entry name" value="Homeodomain-like_sf"/>
</dbReference>
<gene>
    <name evidence="7" type="ORF">ACFSKK_18420</name>
</gene>
<reference evidence="8" key="1">
    <citation type="journal article" date="2019" name="Int. J. Syst. Evol. Microbiol.">
        <title>The Global Catalogue of Microorganisms (GCM) 10K type strain sequencing project: providing services to taxonomists for standard genome sequencing and annotation.</title>
        <authorList>
            <consortium name="The Broad Institute Genomics Platform"/>
            <consortium name="The Broad Institute Genome Sequencing Center for Infectious Disease"/>
            <person name="Wu L."/>
            <person name="Ma J."/>
        </authorList>
    </citation>
    <scope>NUCLEOTIDE SEQUENCE [LARGE SCALE GENOMIC DNA]</scope>
    <source>
        <strain evidence="8">CGMCC 1.15474</strain>
    </source>
</reference>
<dbReference type="PROSITE" id="PS00041">
    <property type="entry name" value="HTH_ARAC_FAMILY_1"/>
    <property type="match status" value="1"/>
</dbReference>
<dbReference type="Pfam" id="PF00072">
    <property type="entry name" value="Response_reg"/>
    <property type="match status" value="1"/>
</dbReference>
<name>A0ABW5BZN9_9BACI</name>
<evidence type="ECO:0000256" key="4">
    <source>
        <dbReference type="PROSITE-ProRule" id="PRU00169"/>
    </source>
</evidence>
<feature type="modified residue" description="4-aspartylphosphate" evidence="4">
    <location>
        <position position="58"/>
    </location>
</feature>
<dbReference type="SMART" id="SM00342">
    <property type="entry name" value="HTH_ARAC"/>
    <property type="match status" value="1"/>
</dbReference>
<evidence type="ECO:0000256" key="1">
    <source>
        <dbReference type="ARBA" id="ARBA00023015"/>
    </source>
</evidence>
<dbReference type="EMBL" id="JBHUIK010000004">
    <property type="protein sequence ID" value="MFD2215662.1"/>
    <property type="molecule type" value="Genomic_DNA"/>
</dbReference>
<sequence length="514" mass="59872">MKILLVDDEPFFIEELKLTIEHFFAKFEVFPYEINYVFSAEDALDIIPKKKPDCIFTDINMPSMNGVQLSKKIQSHWPFIKIIIVSGFPSFDSAKKAIQAGVVDFLTKPVFEEEVDHILSQIVKNNALQEHDEIQRKLNYIIHIPKVNFDSEMVKQLNNRFNCFFAIYVKSFEGAYPFDFPFPLPSESLVAKKLKALLDNREEVWVLNDNALGDILIIGLTNTNKDKMKFILSDTFHYFSESSIVSFAYEKTYETIEALIDSLPIIREGLYTHLKVGKSQLIDVYAGVQENDQNTKYFLEVINNKLRILIYKRKWNLLKDEIQSIFSFWKKGEISCVALEQNLKTVLRIVGEYAQSINSIEISSIEKKLQEIIYLADSYDEIQDVFLSILSECKYNNESEQIGKSSKQIFNDIKIYLERNLYKPITLTKLTDTFNISKTQLCSLFRENMNQSFVEYFTLLRMNKAKALITEYPDLLLKEVAEMVGYPDHFYFSKIFKHHVGVPPSTYKETTLYQ</sequence>
<feature type="domain" description="HTH araC/xylS-type" evidence="5">
    <location>
        <begin position="411"/>
        <end position="510"/>
    </location>
</feature>
<evidence type="ECO:0000313" key="7">
    <source>
        <dbReference type="EMBL" id="MFD2215662.1"/>
    </source>
</evidence>
<dbReference type="SUPFAM" id="SSF52172">
    <property type="entry name" value="CheY-like"/>
    <property type="match status" value="1"/>
</dbReference>
<dbReference type="PANTHER" id="PTHR43280">
    <property type="entry name" value="ARAC-FAMILY TRANSCRIPTIONAL REGULATOR"/>
    <property type="match status" value="1"/>
</dbReference>
<dbReference type="InterPro" id="IPR001789">
    <property type="entry name" value="Sig_transdc_resp-reg_receiver"/>
</dbReference>
<protein>
    <submittedName>
        <fullName evidence="7">Response regulator</fullName>
    </submittedName>
</protein>
<evidence type="ECO:0000256" key="3">
    <source>
        <dbReference type="ARBA" id="ARBA00023163"/>
    </source>
</evidence>
<evidence type="ECO:0000313" key="8">
    <source>
        <dbReference type="Proteomes" id="UP001597318"/>
    </source>
</evidence>
<evidence type="ECO:0000259" key="5">
    <source>
        <dbReference type="PROSITE" id="PS01124"/>
    </source>
</evidence>
<dbReference type="Pfam" id="PF12833">
    <property type="entry name" value="HTH_18"/>
    <property type="match status" value="1"/>
</dbReference>
<dbReference type="SMART" id="SM00448">
    <property type="entry name" value="REC"/>
    <property type="match status" value="1"/>
</dbReference>
<dbReference type="InterPro" id="IPR011006">
    <property type="entry name" value="CheY-like_superfamily"/>
</dbReference>
<keyword evidence="4" id="KW-0597">Phosphoprotein</keyword>
<keyword evidence="3" id="KW-0804">Transcription</keyword>
<evidence type="ECO:0000259" key="6">
    <source>
        <dbReference type="PROSITE" id="PS50110"/>
    </source>
</evidence>
<dbReference type="Gene3D" id="1.10.10.60">
    <property type="entry name" value="Homeodomain-like"/>
    <property type="match status" value="2"/>
</dbReference>
<dbReference type="SUPFAM" id="SSF46689">
    <property type="entry name" value="Homeodomain-like"/>
    <property type="match status" value="1"/>
</dbReference>
<dbReference type="PROSITE" id="PS01124">
    <property type="entry name" value="HTH_ARAC_FAMILY_2"/>
    <property type="match status" value="1"/>
</dbReference>
<comment type="caution">
    <text evidence="7">The sequence shown here is derived from an EMBL/GenBank/DDBJ whole genome shotgun (WGS) entry which is preliminary data.</text>
</comment>
<dbReference type="CDD" id="cd17536">
    <property type="entry name" value="REC_YesN-like"/>
    <property type="match status" value="1"/>
</dbReference>
<keyword evidence="2" id="KW-0238">DNA-binding</keyword>
<accession>A0ABW5BZN9</accession>
<organism evidence="7 8">
    <name type="scientific">Metabacillus endolithicus</name>
    <dbReference type="NCBI Taxonomy" id="1535204"/>
    <lineage>
        <taxon>Bacteria</taxon>
        <taxon>Bacillati</taxon>
        <taxon>Bacillota</taxon>
        <taxon>Bacilli</taxon>
        <taxon>Bacillales</taxon>
        <taxon>Bacillaceae</taxon>
        <taxon>Metabacillus</taxon>
    </lineage>
</organism>
<feature type="domain" description="Response regulatory" evidence="6">
    <location>
        <begin position="2"/>
        <end position="123"/>
    </location>
</feature>
<keyword evidence="8" id="KW-1185">Reference proteome</keyword>
<proteinExistence type="predicted"/>
<evidence type="ECO:0000256" key="2">
    <source>
        <dbReference type="ARBA" id="ARBA00023125"/>
    </source>
</evidence>
<keyword evidence="1" id="KW-0805">Transcription regulation</keyword>